<proteinExistence type="predicted"/>
<dbReference type="Gene3D" id="3.30.530.20">
    <property type="match status" value="1"/>
</dbReference>
<dbReference type="Proteomes" id="UP000812961">
    <property type="component" value="Unassembled WGS sequence"/>
</dbReference>
<sequence length="156" mass="18552">MAKIYRLQYEQVLNTNMEEAWKFFSRAENLEKITPAYMRFDITSPQTDKPVYAGQIITYIIRPVLSIPIRWMTEITHVVEGKYFIDEQREGPYRMWHHQHHFEAVPEGVKMTDIVHYSLPFGVLGTAAHALFVQRQLRDIFLFRKEAVERMFASRT</sequence>
<comment type="caution">
    <text evidence="1">The sequence shown here is derived from an EMBL/GenBank/DDBJ whole genome shotgun (WGS) entry which is preliminary data.</text>
</comment>
<name>A0ABS7GF00_9BACT</name>
<reference evidence="1 2" key="1">
    <citation type="submission" date="2021-08" db="EMBL/GenBank/DDBJ databases">
        <title>The genome sequence of Chitinophaga sp. B61.</title>
        <authorList>
            <person name="Zhang X."/>
        </authorList>
    </citation>
    <scope>NUCLEOTIDE SEQUENCE [LARGE SCALE GENOMIC DNA]</scope>
    <source>
        <strain evidence="1 2">B61</strain>
    </source>
</reference>
<organism evidence="1 2">
    <name type="scientific">Chitinophaga rhizophila</name>
    <dbReference type="NCBI Taxonomy" id="2866212"/>
    <lineage>
        <taxon>Bacteria</taxon>
        <taxon>Pseudomonadati</taxon>
        <taxon>Bacteroidota</taxon>
        <taxon>Chitinophagia</taxon>
        <taxon>Chitinophagales</taxon>
        <taxon>Chitinophagaceae</taxon>
        <taxon>Chitinophaga</taxon>
    </lineage>
</organism>
<dbReference type="EMBL" id="JAICCF010000003">
    <property type="protein sequence ID" value="MBW8686247.1"/>
    <property type="molecule type" value="Genomic_DNA"/>
</dbReference>
<accession>A0ABS7GF00</accession>
<keyword evidence="2" id="KW-1185">Reference proteome</keyword>
<evidence type="ECO:0000313" key="2">
    <source>
        <dbReference type="Proteomes" id="UP000812961"/>
    </source>
</evidence>
<dbReference type="SUPFAM" id="SSF55961">
    <property type="entry name" value="Bet v1-like"/>
    <property type="match status" value="1"/>
</dbReference>
<protein>
    <submittedName>
        <fullName evidence="1">SRPBCC family protein</fullName>
    </submittedName>
</protein>
<dbReference type="RefSeq" id="WP_220251562.1">
    <property type="nucleotide sequence ID" value="NZ_JAICCF010000003.1"/>
</dbReference>
<dbReference type="InterPro" id="IPR023393">
    <property type="entry name" value="START-like_dom_sf"/>
</dbReference>
<gene>
    <name evidence="1" type="ORF">K1Y79_18050</name>
</gene>
<dbReference type="CDD" id="cd07820">
    <property type="entry name" value="SRPBCC_3"/>
    <property type="match status" value="1"/>
</dbReference>
<evidence type="ECO:0000313" key="1">
    <source>
        <dbReference type="EMBL" id="MBW8686247.1"/>
    </source>
</evidence>